<evidence type="ECO:0000313" key="4">
    <source>
        <dbReference type="Proteomes" id="UP001150924"/>
    </source>
</evidence>
<evidence type="ECO:0000256" key="2">
    <source>
        <dbReference type="SAM" id="SignalP"/>
    </source>
</evidence>
<evidence type="ECO:0000256" key="1">
    <source>
        <dbReference type="SAM" id="MobiDB-lite"/>
    </source>
</evidence>
<dbReference type="AlphaFoldDB" id="A0A9X3EKQ1"/>
<name>A0A9X3EKQ1_9BACT</name>
<organism evidence="3 4">
    <name type="scientific">Nannocystis pusilla</name>
    <dbReference type="NCBI Taxonomy" id="889268"/>
    <lineage>
        <taxon>Bacteria</taxon>
        <taxon>Pseudomonadati</taxon>
        <taxon>Myxococcota</taxon>
        <taxon>Polyangia</taxon>
        <taxon>Nannocystales</taxon>
        <taxon>Nannocystaceae</taxon>
        <taxon>Nannocystis</taxon>
    </lineage>
</organism>
<keyword evidence="2" id="KW-0732">Signal</keyword>
<dbReference type="RefSeq" id="WP_267767682.1">
    <property type="nucleotide sequence ID" value="NZ_JAPNKE010000002.1"/>
</dbReference>
<accession>A0A9X3EKQ1</accession>
<gene>
    <name evidence="3" type="ORF">OV079_09660</name>
</gene>
<proteinExistence type="predicted"/>
<feature type="region of interest" description="Disordered" evidence="1">
    <location>
        <begin position="189"/>
        <end position="208"/>
    </location>
</feature>
<evidence type="ECO:0000313" key="3">
    <source>
        <dbReference type="EMBL" id="MCY1005827.1"/>
    </source>
</evidence>
<protein>
    <recommendedName>
        <fullName evidence="5">Cytochrome c domain-containing protein</fullName>
    </recommendedName>
</protein>
<dbReference type="EMBL" id="JAPNKE010000002">
    <property type="protein sequence ID" value="MCY1005827.1"/>
    <property type="molecule type" value="Genomic_DNA"/>
</dbReference>
<comment type="caution">
    <text evidence="3">The sequence shown here is derived from an EMBL/GenBank/DDBJ whole genome shotgun (WGS) entry which is preliminary data.</text>
</comment>
<reference evidence="3" key="1">
    <citation type="submission" date="2022-11" db="EMBL/GenBank/DDBJ databases">
        <title>Minimal conservation of predation-associated metabolite biosynthetic gene clusters underscores biosynthetic potential of Myxococcota including descriptions for ten novel species: Archangium lansinium sp. nov., Myxococcus landrumus sp. nov., Nannocystis bai.</title>
        <authorList>
            <person name="Ahearne A."/>
            <person name="Stevens C."/>
            <person name="Phillips K."/>
        </authorList>
    </citation>
    <scope>NUCLEOTIDE SEQUENCE</scope>
    <source>
        <strain evidence="3">Na p29</strain>
    </source>
</reference>
<feature type="signal peptide" evidence="2">
    <location>
        <begin position="1"/>
        <end position="23"/>
    </location>
</feature>
<sequence>MWHRCKASSRSAALALACTLACASEAGDPASAGEATSEAASTGSTTAATSAAATDAPTTEVASTGTSTGETSTGEPVTSESSAGETTMGADPCEDSVLTWENFGEPFMLSWCTGCHHSQLPTAERACAPCNANFDTHAGTSERAPVIALRVLDWQSAPDVKPMPPAAIVPEEELALLREWLECGAIGPESGTPGPLCPDPEVTDADCE</sequence>
<feature type="region of interest" description="Disordered" evidence="1">
    <location>
        <begin position="29"/>
        <end position="93"/>
    </location>
</feature>
<evidence type="ECO:0008006" key="5">
    <source>
        <dbReference type="Google" id="ProtNLM"/>
    </source>
</evidence>
<feature type="compositionally biased region" description="Low complexity" evidence="1">
    <location>
        <begin position="29"/>
        <end position="82"/>
    </location>
</feature>
<keyword evidence="4" id="KW-1185">Reference proteome</keyword>
<feature type="chain" id="PRO_5040958604" description="Cytochrome c domain-containing protein" evidence="2">
    <location>
        <begin position="24"/>
        <end position="208"/>
    </location>
</feature>
<dbReference type="Proteomes" id="UP001150924">
    <property type="component" value="Unassembled WGS sequence"/>
</dbReference>